<name>A0A382RM16_9ZZZZ</name>
<reference evidence="1" key="1">
    <citation type="submission" date="2018-05" db="EMBL/GenBank/DDBJ databases">
        <authorList>
            <person name="Lanie J.A."/>
            <person name="Ng W.-L."/>
            <person name="Kazmierczak K.M."/>
            <person name="Andrzejewski T.M."/>
            <person name="Davidsen T.M."/>
            <person name="Wayne K.J."/>
            <person name="Tettelin H."/>
            <person name="Glass J.I."/>
            <person name="Rusch D."/>
            <person name="Podicherti R."/>
            <person name="Tsui H.-C.T."/>
            <person name="Winkler M.E."/>
        </authorList>
    </citation>
    <scope>NUCLEOTIDE SEQUENCE</scope>
</reference>
<dbReference type="EMBL" id="UINC01122412">
    <property type="protein sequence ID" value="SVC98205.1"/>
    <property type="molecule type" value="Genomic_DNA"/>
</dbReference>
<evidence type="ECO:0000313" key="1">
    <source>
        <dbReference type="EMBL" id="SVC98205.1"/>
    </source>
</evidence>
<gene>
    <name evidence="1" type="ORF">METZ01_LOCUS351059</name>
</gene>
<feature type="non-terminal residue" evidence="1">
    <location>
        <position position="1"/>
    </location>
</feature>
<accession>A0A382RM16</accession>
<organism evidence="1">
    <name type="scientific">marine metagenome</name>
    <dbReference type="NCBI Taxonomy" id="408172"/>
    <lineage>
        <taxon>unclassified sequences</taxon>
        <taxon>metagenomes</taxon>
        <taxon>ecological metagenomes</taxon>
    </lineage>
</organism>
<proteinExistence type="predicted"/>
<dbReference type="AlphaFoldDB" id="A0A382RM16"/>
<sequence>VPDDAERKLVTCTWLIGQFETWREAYETFRENQSSTTKKEISVIAVKASEVPWVDWKDGWLTVEDHYWIPPHRVVSVCNPPKSSGLFA</sequence>
<protein>
    <submittedName>
        <fullName evidence="1">Uncharacterized protein</fullName>
    </submittedName>
</protein>